<evidence type="ECO:0000259" key="6">
    <source>
        <dbReference type="Pfam" id="PF13427"/>
    </source>
</evidence>
<dbReference type="GO" id="GO:0046677">
    <property type="term" value="P:response to antibiotic"/>
    <property type="evidence" value="ECO:0007669"/>
    <property type="project" value="UniProtKB-KW"/>
</dbReference>
<dbReference type="Pfam" id="PF01909">
    <property type="entry name" value="NTP_transf_2"/>
    <property type="match status" value="1"/>
</dbReference>
<protein>
    <recommendedName>
        <fullName evidence="4">Spectinomycin 9-adenylyltransferase</fullName>
    </recommendedName>
</protein>
<evidence type="ECO:0000313" key="8">
    <source>
        <dbReference type="Proteomes" id="UP000323317"/>
    </source>
</evidence>
<dbReference type="InterPro" id="IPR024172">
    <property type="entry name" value="AadA/Aad9"/>
</dbReference>
<keyword evidence="4" id="KW-0547">Nucleotide-binding</keyword>
<sequence>MVYTLKTSSPETVEFVLIIQNKISKIIGTNLTGIYLHGSLSMGGFNPNSSDVDILVVTKKTLPVEIKRKLAKLFLHYSASPFPIEVSFVNEVQMKDWQHPCPFDFHYSEFWRKRFENDLAQGSSQFLNEEVNRDEDLAAHITILNNRGICLCGKPVKEVFPIIPSADYLSSIMGDFEDCLENIEENPVYCILNIMRVYWYLKEGVISSKYEAGSWGTSSLPAEFAFTVEKAAECYGGDKSAHTFEKQELFLLKSFISNKVRSLLNHRENS</sequence>
<reference evidence="7 8" key="1">
    <citation type="submission" date="2019-08" db="EMBL/GenBank/DDBJ databases">
        <title>Bacillus genomes from the desert of Cuatro Cienegas, Coahuila.</title>
        <authorList>
            <person name="Olmedo-Alvarez G."/>
        </authorList>
    </citation>
    <scope>NUCLEOTIDE SEQUENCE [LARGE SCALE GENOMIC DNA]</scope>
    <source>
        <strain evidence="7 8">CH40_1T</strain>
    </source>
</reference>
<organism evidence="7 8">
    <name type="scientific">Rossellomorea vietnamensis</name>
    <dbReference type="NCBI Taxonomy" id="218284"/>
    <lineage>
        <taxon>Bacteria</taxon>
        <taxon>Bacillati</taxon>
        <taxon>Bacillota</taxon>
        <taxon>Bacilli</taxon>
        <taxon>Bacillales</taxon>
        <taxon>Bacillaceae</taxon>
        <taxon>Rossellomorea</taxon>
    </lineage>
</organism>
<feature type="domain" description="Adenylyltransferase AadA C-terminal" evidence="6">
    <location>
        <begin position="158"/>
        <end position="244"/>
    </location>
</feature>
<dbReference type="SUPFAM" id="SSF81301">
    <property type="entry name" value="Nucleotidyltransferase"/>
    <property type="match status" value="1"/>
</dbReference>
<dbReference type="InterPro" id="IPR043519">
    <property type="entry name" value="NT_sf"/>
</dbReference>
<evidence type="ECO:0000256" key="3">
    <source>
        <dbReference type="ARBA" id="ARBA00047831"/>
    </source>
</evidence>
<dbReference type="Gene3D" id="3.30.460.10">
    <property type="entry name" value="Beta Polymerase, domain 2"/>
    <property type="match status" value="1"/>
</dbReference>
<dbReference type="Pfam" id="PF13427">
    <property type="entry name" value="AadA_C"/>
    <property type="match status" value="1"/>
</dbReference>
<dbReference type="AlphaFoldDB" id="A0A5D4KC20"/>
<dbReference type="GO" id="GO:0005524">
    <property type="term" value="F:ATP binding"/>
    <property type="evidence" value="ECO:0007669"/>
    <property type="project" value="UniProtKB-KW"/>
</dbReference>
<comment type="caution">
    <text evidence="7">The sequence shown here is derived from an EMBL/GenBank/DDBJ whole genome shotgun (WGS) entry which is preliminary data.</text>
</comment>
<dbReference type="CDD" id="cd05403">
    <property type="entry name" value="NT_KNTase_like"/>
    <property type="match status" value="1"/>
</dbReference>
<evidence type="ECO:0000259" key="5">
    <source>
        <dbReference type="Pfam" id="PF01909"/>
    </source>
</evidence>
<comment type="catalytic activity">
    <reaction evidence="3 4">
        <text>spectinomycin + ATP = 9-O-adenylylspectinomycin + diphosphate</text>
        <dbReference type="Rhea" id="RHEA:63228"/>
        <dbReference type="ChEBI" id="CHEBI:30616"/>
        <dbReference type="ChEBI" id="CHEBI:33019"/>
        <dbReference type="ChEBI" id="CHEBI:146260"/>
        <dbReference type="ChEBI" id="CHEBI:146261"/>
    </reaction>
</comment>
<dbReference type="PIRSF" id="PIRSF000819">
    <property type="entry name" value="Streptomycin_3-adenylyltransf"/>
    <property type="match status" value="1"/>
</dbReference>
<name>A0A5D4KC20_9BACI</name>
<evidence type="ECO:0000313" key="7">
    <source>
        <dbReference type="EMBL" id="TYR74944.1"/>
    </source>
</evidence>
<keyword evidence="4" id="KW-0548">Nucleotidyltransferase</keyword>
<dbReference type="InterPro" id="IPR002934">
    <property type="entry name" value="Polymerase_NTP_transf_dom"/>
</dbReference>
<feature type="domain" description="Polymerase nucleotidyl transferase" evidence="5">
    <location>
        <begin position="26"/>
        <end position="91"/>
    </location>
</feature>
<keyword evidence="1 4" id="KW-0808">Transferase</keyword>
<evidence type="ECO:0000256" key="4">
    <source>
        <dbReference type="PIRNR" id="PIRNR000819"/>
    </source>
</evidence>
<evidence type="ECO:0000256" key="2">
    <source>
        <dbReference type="ARBA" id="ARBA00023251"/>
    </source>
</evidence>
<proteinExistence type="predicted"/>
<gene>
    <name evidence="7" type="ORF">FZC79_12620</name>
</gene>
<dbReference type="InterPro" id="IPR025184">
    <property type="entry name" value="AadA_C"/>
</dbReference>
<accession>A0A5D4KC20</accession>
<dbReference type="GO" id="GO:0070566">
    <property type="term" value="F:adenylyltransferase activity"/>
    <property type="evidence" value="ECO:0007669"/>
    <property type="project" value="InterPro"/>
</dbReference>
<keyword evidence="2 4" id="KW-0046">Antibiotic resistance</keyword>
<evidence type="ECO:0000256" key="1">
    <source>
        <dbReference type="ARBA" id="ARBA00022679"/>
    </source>
</evidence>
<keyword evidence="4" id="KW-0067">ATP-binding</keyword>
<dbReference type="RefSeq" id="WP_148947159.1">
    <property type="nucleotide sequence ID" value="NZ_VTEH01000009.1"/>
</dbReference>
<dbReference type="EMBL" id="VTEH01000009">
    <property type="protein sequence ID" value="TYR74944.1"/>
    <property type="molecule type" value="Genomic_DNA"/>
</dbReference>
<dbReference type="Proteomes" id="UP000323317">
    <property type="component" value="Unassembled WGS sequence"/>
</dbReference>